<dbReference type="Proteomes" id="UP001305647">
    <property type="component" value="Unassembled WGS sequence"/>
</dbReference>
<accession>A0AAN6SZT7</accession>
<feature type="region of interest" description="Disordered" evidence="4">
    <location>
        <begin position="300"/>
        <end position="409"/>
    </location>
</feature>
<feature type="region of interest" description="Disordered" evidence="4">
    <location>
        <begin position="229"/>
        <end position="267"/>
    </location>
</feature>
<feature type="compositionally biased region" description="Acidic residues" evidence="4">
    <location>
        <begin position="47"/>
        <end position="96"/>
    </location>
</feature>
<keyword evidence="1" id="KW-0479">Metal-binding</keyword>
<dbReference type="InterPro" id="IPR038886">
    <property type="entry name" value="E3_SLX5/Rfp1"/>
</dbReference>
<protein>
    <recommendedName>
        <fullName evidence="7">Cell cycle control protein</fullName>
    </recommendedName>
</protein>
<dbReference type="GO" id="GO:0033768">
    <property type="term" value="C:SUMO-targeted ubiquitin ligase complex"/>
    <property type="evidence" value="ECO:0007669"/>
    <property type="project" value="TreeGrafter"/>
</dbReference>
<proteinExistence type="predicted"/>
<evidence type="ECO:0000256" key="2">
    <source>
        <dbReference type="ARBA" id="ARBA00022771"/>
    </source>
</evidence>
<comment type="caution">
    <text evidence="5">The sequence shown here is derived from an EMBL/GenBank/DDBJ whole genome shotgun (WGS) entry which is preliminary data.</text>
</comment>
<evidence type="ECO:0000313" key="5">
    <source>
        <dbReference type="EMBL" id="KAK4098892.1"/>
    </source>
</evidence>
<evidence type="ECO:0000313" key="6">
    <source>
        <dbReference type="Proteomes" id="UP001305647"/>
    </source>
</evidence>
<dbReference type="EMBL" id="MU863654">
    <property type="protein sequence ID" value="KAK4098892.1"/>
    <property type="molecule type" value="Genomic_DNA"/>
</dbReference>
<feature type="compositionally biased region" description="Basic residues" evidence="4">
    <location>
        <begin position="387"/>
        <end position="403"/>
    </location>
</feature>
<organism evidence="5 6">
    <name type="scientific">Parathielavia hyrcaniae</name>
    <dbReference type="NCBI Taxonomy" id="113614"/>
    <lineage>
        <taxon>Eukaryota</taxon>
        <taxon>Fungi</taxon>
        <taxon>Dikarya</taxon>
        <taxon>Ascomycota</taxon>
        <taxon>Pezizomycotina</taxon>
        <taxon>Sordariomycetes</taxon>
        <taxon>Sordariomycetidae</taxon>
        <taxon>Sordariales</taxon>
        <taxon>Chaetomiaceae</taxon>
        <taxon>Parathielavia</taxon>
    </lineage>
</organism>
<evidence type="ECO:0000256" key="3">
    <source>
        <dbReference type="ARBA" id="ARBA00022833"/>
    </source>
</evidence>
<dbReference type="PANTHER" id="PTHR28042:SF1">
    <property type="entry name" value="E3 UBIQUITIN-PROTEIN LIGASE COMPLEX SLX5-SLX8 SUBUNIT SLX5"/>
    <property type="match status" value="1"/>
</dbReference>
<dbReference type="GO" id="GO:0004842">
    <property type="term" value="F:ubiquitin-protein transferase activity"/>
    <property type="evidence" value="ECO:0007669"/>
    <property type="project" value="TreeGrafter"/>
</dbReference>
<reference evidence="5" key="1">
    <citation type="journal article" date="2023" name="Mol. Phylogenet. Evol.">
        <title>Genome-scale phylogeny and comparative genomics of the fungal order Sordariales.</title>
        <authorList>
            <person name="Hensen N."/>
            <person name="Bonometti L."/>
            <person name="Westerberg I."/>
            <person name="Brannstrom I.O."/>
            <person name="Guillou S."/>
            <person name="Cros-Aarteil S."/>
            <person name="Calhoun S."/>
            <person name="Haridas S."/>
            <person name="Kuo A."/>
            <person name="Mondo S."/>
            <person name="Pangilinan J."/>
            <person name="Riley R."/>
            <person name="LaButti K."/>
            <person name="Andreopoulos B."/>
            <person name="Lipzen A."/>
            <person name="Chen C."/>
            <person name="Yan M."/>
            <person name="Daum C."/>
            <person name="Ng V."/>
            <person name="Clum A."/>
            <person name="Steindorff A."/>
            <person name="Ohm R.A."/>
            <person name="Martin F."/>
            <person name="Silar P."/>
            <person name="Natvig D.O."/>
            <person name="Lalanne C."/>
            <person name="Gautier V."/>
            <person name="Ament-Velasquez S.L."/>
            <person name="Kruys A."/>
            <person name="Hutchinson M.I."/>
            <person name="Powell A.J."/>
            <person name="Barry K."/>
            <person name="Miller A.N."/>
            <person name="Grigoriev I.V."/>
            <person name="Debuchy R."/>
            <person name="Gladieux P."/>
            <person name="Hiltunen Thoren M."/>
            <person name="Johannesson H."/>
        </authorList>
    </citation>
    <scope>NUCLEOTIDE SEQUENCE</scope>
    <source>
        <strain evidence="5">CBS 757.83</strain>
    </source>
</reference>
<keyword evidence="2" id="KW-0863">Zinc-finger</keyword>
<reference evidence="5" key="2">
    <citation type="submission" date="2023-05" db="EMBL/GenBank/DDBJ databases">
        <authorList>
            <consortium name="Lawrence Berkeley National Laboratory"/>
            <person name="Steindorff A."/>
            <person name="Hensen N."/>
            <person name="Bonometti L."/>
            <person name="Westerberg I."/>
            <person name="Brannstrom I.O."/>
            <person name="Guillou S."/>
            <person name="Cros-Aarteil S."/>
            <person name="Calhoun S."/>
            <person name="Haridas S."/>
            <person name="Kuo A."/>
            <person name="Mondo S."/>
            <person name="Pangilinan J."/>
            <person name="Riley R."/>
            <person name="Labutti K."/>
            <person name="Andreopoulos B."/>
            <person name="Lipzen A."/>
            <person name="Chen C."/>
            <person name="Yanf M."/>
            <person name="Daum C."/>
            <person name="Ng V."/>
            <person name="Clum A."/>
            <person name="Ohm R."/>
            <person name="Martin F."/>
            <person name="Silar P."/>
            <person name="Natvig D."/>
            <person name="Lalanne C."/>
            <person name="Gautier V."/>
            <person name="Ament-Velasquez S.L."/>
            <person name="Kruys A."/>
            <person name="Hutchinson M.I."/>
            <person name="Powell A.J."/>
            <person name="Barry K."/>
            <person name="Miller A.N."/>
            <person name="Grigoriev I.V."/>
            <person name="Debuchy R."/>
            <person name="Gladieux P."/>
            <person name="Thoren M.H."/>
            <person name="Johannesson H."/>
        </authorList>
    </citation>
    <scope>NUCLEOTIDE SEQUENCE</scope>
    <source>
        <strain evidence="5">CBS 757.83</strain>
    </source>
</reference>
<keyword evidence="6" id="KW-1185">Reference proteome</keyword>
<dbReference type="PANTHER" id="PTHR28042">
    <property type="entry name" value="E3 UBIQUITIN-PROTEIN LIGASE COMPLEX SLX5-SLX8 SUBUNIT SLX5"/>
    <property type="match status" value="1"/>
</dbReference>
<feature type="compositionally biased region" description="Basic and acidic residues" evidence="4">
    <location>
        <begin position="237"/>
        <end position="266"/>
    </location>
</feature>
<dbReference type="AlphaFoldDB" id="A0AAN6SZT7"/>
<feature type="compositionally biased region" description="Polar residues" evidence="4">
    <location>
        <begin position="338"/>
        <end position="357"/>
    </location>
</feature>
<gene>
    <name evidence="5" type="ORF">N658DRAFT_205932</name>
</gene>
<feature type="region of interest" description="Disordered" evidence="4">
    <location>
        <begin position="1"/>
        <end position="125"/>
    </location>
</feature>
<dbReference type="PROSITE" id="PS00518">
    <property type="entry name" value="ZF_RING_1"/>
    <property type="match status" value="1"/>
</dbReference>
<evidence type="ECO:0008006" key="7">
    <source>
        <dbReference type="Google" id="ProtNLM"/>
    </source>
</evidence>
<sequence length="597" mass="67582">MDFHDPYPLIDLAGLPSDAFESDFDFGQARSDDYSSWPAESSPQPFDGEDESEQEARDDDIGEEDDAEEDEEGGEEEDEVEEEAEAEEEDSSDLEIENDHSAQDPEESGQESQHEHEDFEAEDENELEYISDDDGELHEVWRAADGWQSEPESEAGNFDGGQRSMSEILEDYENHRADDMFSDESLFVDQAHHNLLPPIQTLLASVRQNHARALNLLHSELRRQDRAFERASAGPSRENHRQNNRHHPYDLPQERRRMADRRDHRSSSLFGDELVAVEMRAPPRRNRTPLRAQPEVIDLTGEPDSAEEAAVILPPPPRRGASSVQAAERHPRRHLSLGQRTPSLSRSDGSLLRNNPNVIDLTLDDSSPAPPPMPQQLPRREIPENNHHHHRQNQHHPHRRPHRRPEEPSGLLARFNGIIRGINQYRLGGRAPEVEVQLIGGRPNMADPLGGNVPILNYRGNGHNAGGAPKPDHVPPPPAREGFTRDTGSTDDVVVCAGCEQELKYDPDLANDNAMSPRATKKPRTRKDQEEHYFWALKECGHVYCKNCYESRSSRTTRNPPPSVFRRDKANKKMYCKVDGCETSDVNVKTSWVGLFV</sequence>
<dbReference type="GO" id="GO:0008270">
    <property type="term" value="F:zinc ion binding"/>
    <property type="evidence" value="ECO:0007669"/>
    <property type="project" value="UniProtKB-KW"/>
</dbReference>
<name>A0AAN6SZT7_9PEZI</name>
<evidence type="ECO:0000256" key="4">
    <source>
        <dbReference type="SAM" id="MobiDB-lite"/>
    </source>
</evidence>
<dbReference type="InterPro" id="IPR017907">
    <property type="entry name" value="Znf_RING_CS"/>
</dbReference>
<evidence type="ECO:0000256" key="1">
    <source>
        <dbReference type="ARBA" id="ARBA00022723"/>
    </source>
</evidence>
<keyword evidence="3" id="KW-0862">Zinc</keyword>